<reference evidence="2" key="1">
    <citation type="journal article" date="2019" name="Int. J. Syst. Evol. Microbiol.">
        <title>The Global Catalogue of Microorganisms (GCM) 10K type strain sequencing project: providing services to taxonomists for standard genome sequencing and annotation.</title>
        <authorList>
            <consortium name="The Broad Institute Genomics Platform"/>
            <consortium name="The Broad Institute Genome Sequencing Center for Infectious Disease"/>
            <person name="Wu L."/>
            <person name="Ma J."/>
        </authorList>
    </citation>
    <scope>NUCLEOTIDE SEQUENCE [LARGE SCALE GENOMIC DNA]</scope>
    <source>
        <strain evidence="2">KCTC 13528</strain>
    </source>
</reference>
<proteinExistence type="predicted"/>
<evidence type="ECO:0008006" key="3">
    <source>
        <dbReference type="Google" id="ProtNLM"/>
    </source>
</evidence>
<protein>
    <recommendedName>
        <fullName evidence="3">Na+-translocating membrane potential-generating system MpsC domain-containing protein</fullName>
    </recommendedName>
</protein>
<evidence type="ECO:0000313" key="2">
    <source>
        <dbReference type="Proteomes" id="UP001597561"/>
    </source>
</evidence>
<keyword evidence="2" id="KW-1185">Reference proteome</keyword>
<dbReference type="Proteomes" id="UP001597561">
    <property type="component" value="Unassembled WGS sequence"/>
</dbReference>
<name>A0ABW5ZKY1_9BACL</name>
<organism evidence="1 2">
    <name type="scientific">Jeotgalibacillus terrae</name>
    <dbReference type="NCBI Taxonomy" id="587735"/>
    <lineage>
        <taxon>Bacteria</taxon>
        <taxon>Bacillati</taxon>
        <taxon>Bacillota</taxon>
        <taxon>Bacilli</taxon>
        <taxon>Bacillales</taxon>
        <taxon>Caryophanaceae</taxon>
        <taxon>Jeotgalibacillus</taxon>
    </lineage>
</organism>
<dbReference type="RefSeq" id="WP_204730504.1">
    <property type="nucleotide sequence ID" value="NZ_JAFBDK010000018.1"/>
</dbReference>
<gene>
    <name evidence="1" type="ORF">ACFS5P_17125</name>
</gene>
<sequence length="116" mass="13907">MKKEELRQLEIEISDLIGRSYRTIVNFEKSHVLRTSVINDEKIDFKPVIMNEEERERLREKLLHLNMNTLKNRTALEVEQADLHWHVVMTTDHDVFREIGIDQLPDEWGNVFRLLP</sequence>
<comment type="caution">
    <text evidence="1">The sequence shown here is derived from an EMBL/GenBank/DDBJ whole genome shotgun (WGS) entry which is preliminary data.</text>
</comment>
<dbReference type="EMBL" id="JBHUPG010000033">
    <property type="protein sequence ID" value="MFD2913614.1"/>
    <property type="molecule type" value="Genomic_DNA"/>
</dbReference>
<evidence type="ECO:0000313" key="1">
    <source>
        <dbReference type="EMBL" id="MFD2913614.1"/>
    </source>
</evidence>
<accession>A0ABW5ZKY1</accession>